<dbReference type="PANTHER" id="PTHR37984">
    <property type="entry name" value="PROTEIN CBG26694"/>
    <property type="match status" value="1"/>
</dbReference>
<proteinExistence type="predicted"/>
<dbReference type="SUPFAM" id="SSF56672">
    <property type="entry name" value="DNA/RNA polymerases"/>
    <property type="match status" value="1"/>
</dbReference>
<evidence type="ECO:0000313" key="5">
    <source>
        <dbReference type="Proteomes" id="UP000823941"/>
    </source>
</evidence>
<dbReference type="Pfam" id="PF17921">
    <property type="entry name" value="Integrase_H2C2"/>
    <property type="match status" value="1"/>
</dbReference>
<dbReference type="InterPro" id="IPR043128">
    <property type="entry name" value="Rev_trsase/Diguanyl_cyclase"/>
</dbReference>
<gene>
    <name evidence="4" type="ORF">JYU34_002722</name>
</gene>
<dbReference type="InterPro" id="IPR041588">
    <property type="entry name" value="Integrase_H2C2"/>
</dbReference>
<feature type="domain" description="Integrase catalytic" evidence="3">
    <location>
        <begin position="442"/>
        <end position="594"/>
    </location>
</feature>
<comment type="caution">
    <text evidence="4">The sequence shown here is derived from an EMBL/GenBank/DDBJ whole genome shotgun (WGS) entry which is preliminary data.</text>
</comment>
<dbReference type="Gene3D" id="3.30.70.270">
    <property type="match status" value="2"/>
</dbReference>
<dbReference type="EMBL" id="JAHIBW010000004">
    <property type="protein sequence ID" value="KAG7311669.1"/>
    <property type="molecule type" value="Genomic_DNA"/>
</dbReference>
<dbReference type="SUPFAM" id="SSF53098">
    <property type="entry name" value="Ribonuclease H-like"/>
    <property type="match status" value="1"/>
</dbReference>
<dbReference type="Pfam" id="PF17919">
    <property type="entry name" value="RT_RNaseH_2"/>
    <property type="match status" value="1"/>
</dbReference>
<dbReference type="InterPro" id="IPR012337">
    <property type="entry name" value="RNaseH-like_sf"/>
</dbReference>
<dbReference type="Proteomes" id="UP000823941">
    <property type="component" value="Chromosome 4"/>
</dbReference>
<evidence type="ECO:0000256" key="1">
    <source>
        <dbReference type="ARBA" id="ARBA00012493"/>
    </source>
</evidence>
<organism evidence="4 5">
    <name type="scientific">Plutella xylostella</name>
    <name type="common">Diamondback moth</name>
    <name type="synonym">Plutella maculipennis</name>
    <dbReference type="NCBI Taxonomy" id="51655"/>
    <lineage>
        <taxon>Eukaryota</taxon>
        <taxon>Metazoa</taxon>
        <taxon>Ecdysozoa</taxon>
        <taxon>Arthropoda</taxon>
        <taxon>Hexapoda</taxon>
        <taxon>Insecta</taxon>
        <taxon>Pterygota</taxon>
        <taxon>Neoptera</taxon>
        <taxon>Endopterygota</taxon>
        <taxon>Lepidoptera</taxon>
        <taxon>Glossata</taxon>
        <taxon>Ditrysia</taxon>
        <taxon>Yponomeutoidea</taxon>
        <taxon>Plutellidae</taxon>
        <taxon>Plutella</taxon>
    </lineage>
</organism>
<accession>A0ABQ7R345</accession>
<dbReference type="InterPro" id="IPR043502">
    <property type="entry name" value="DNA/RNA_pol_sf"/>
</dbReference>
<keyword evidence="5" id="KW-1185">Reference proteome</keyword>
<dbReference type="InterPro" id="IPR041577">
    <property type="entry name" value="RT_RNaseH_2"/>
</dbReference>
<sequence>MSKKLTDIPNTIVFIDNIYIKGSSLQDTWDTLCKVLTKLNECEFKLKPEKCKLFVTSLDVFGFRVDKHGVNIIKSNIEPLINAKAPTNLTLLKSFLGKLNYYSRFLKNMATIITPLYECTKKDKFNWTPECESAFKLIKEKLASANNLKHYDPQLPLILTCDASDTGLAAVLSNRDHNGMVQPIAYASKKLNDVEKKYATIDKEAMAVIFGITKFYNFIYGREFELETDNAALVRIFGPTKSIPKMAAKRLQHYAIFLSAFNYKVRHIKTSLNPADFLSRTAVDVEEENINVIHSLCASTNLSNICHVNDSEMESLNWKIIQKETKKDQILSKIIRYMVDGWPDKTNLPKELLPYFNRHIELSVDRGCVFWGYRLLIPSVLRSSVLTELHRSHFGIIRMKEIARSYFWWPNLDTEIDEISKNCIVCLQNSKSPSKIQKPWPIPPSPWYRIHADFLGPFNNKMFLVVVDSYSKWPEVFEMSNITSGRTIEAFKHIFARYGFPVHLVTDNGRSFTSSEFQDFIKMAQIKHTFSAPYHPATNGAAERFVETFKSAITKIKEGGNSLAYAINLFLSDYRSTPQRTTGVSPARLMLGRELRNRFSLLRPPPLTEDIYNKVQSREQGNRETKFEVGQKVMVKDYRRDSKPWVQGLIIEESIPNVTYIVDVEGMRWKRHVNQMVTCSDLLDLG</sequence>
<protein>
    <recommendedName>
        <fullName evidence="1">RNA-directed DNA polymerase</fullName>
        <ecNumber evidence="1">2.7.7.49</ecNumber>
    </recommendedName>
</protein>
<dbReference type="InterPro" id="IPR036397">
    <property type="entry name" value="RNaseH_sf"/>
</dbReference>
<name>A0ABQ7R345_PLUXY</name>
<reference evidence="4 5" key="1">
    <citation type="submission" date="2021-06" db="EMBL/GenBank/DDBJ databases">
        <title>A haploid diamondback moth (Plutella xylostella L.) genome assembly resolves 31 chromosomes and identifies a diamide resistance mutation.</title>
        <authorList>
            <person name="Ward C.M."/>
            <person name="Perry K.D."/>
            <person name="Baker G."/>
            <person name="Powis K."/>
            <person name="Heckel D.G."/>
            <person name="Baxter S.W."/>
        </authorList>
    </citation>
    <scope>NUCLEOTIDE SEQUENCE [LARGE SCALE GENOMIC DNA]</scope>
    <source>
        <strain evidence="4 5">LV</strain>
        <tissue evidence="4">Single pupa</tissue>
    </source>
</reference>
<dbReference type="PANTHER" id="PTHR37984:SF5">
    <property type="entry name" value="PROTEIN NYNRIN-LIKE"/>
    <property type="match status" value="1"/>
</dbReference>
<evidence type="ECO:0000256" key="2">
    <source>
        <dbReference type="ARBA" id="ARBA00023268"/>
    </source>
</evidence>
<dbReference type="PROSITE" id="PS50994">
    <property type="entry name" value="INTEGRASE"/>
    <property type="match status" value="1"/>
</dbReference>
<evidence type="ECO:0000313" key="4">
    <source>
        <dbReference type="EMBL" id="KAG7311669.1"/>
    </source>
</evidence>
<dbReference type="CDD" id="cd09274">
    <property type="entry name" value="RNase_HI_RT_Ty3"/>
    <property type="match status" value="1"/>
</dbReference>
<dbReference type="InterPro" id="IPR050951">
    <property type="entry name" value="Retrovirus_Pol_polyprotein"/>
</dbReference>
<dbReference type="Gene3D" id="3.30.420.10">
    <property type="entry name" value="Ribonuclease H-like superfamily/Ribonuclease H"/>
    <property type="match status" value="1"/>
</dbReference>
<dbReference type="InterPro" id="IPR001584">
    <property type="entry name" value="Integrase_cat-core"/>
</dbReference>
<evidence type="ECO:0000259" key="3">
    <source>
        <dbReference type="PROSITE" id="PS50994"/>
    </source>
</evidence>
<dbReference type="Gene3D" id="3.10.20.370">
    <property type="match status" value="1"/>
</dbReference>
<keyword evidence="2" id="KW-0511">Multifunctional enzyme</keyword>
<dbReference type="Pfam" id="PF00665">
    <property type="entry name" value="rve"/>
    <property type="match status" value="1"/>
</dbReference>
<dbReference type="EC" id="2.7.7.49" evidence="1"/>
<dbReference type="Gene3D" id="1.10.340.70">
    <property type="match status" value="1"/>
</dbReference>